<feature type="region of interest" description="Disordered" evidence="4">
    <location>
        <begin position="441"/>
        <end position="471"/>
    </location>
</feature>
<name>A0ABD1GN71_SALDI</name>
<dbReference type="PANTHER" id="PTHR34835:SF90">
    <property type="entry name" value="AMINOTRANSFERASE-LIKE PLANT MOBILE DOMAIN-CONTAINING PROTEIN"/>
    <property type="match status" value="1"/>
</dbReference>
<evidence type="ECO:0000256" key="4">
    <source>
        <dbReference type="SAM" id="MobiDB-lite"/>
    </source>
</evidence>
<evidence type="ECO:0000313" key="7">
    <source>
        <dbReference type="Proteomes" id="UP001567538"/>
    </source>
</evidence>
<feature type="region of interest" description="Disordered" evidence="4">
    <location>
        <begin position="360"/>
        <end position="379"/>
    </location>
</feature>
<feature type="domain" description="Ubiquitin-like protease family profile" evidence="5">
    <location>
        <begin position="542"/>
        <end position="733"/>
    </location>
</feature>
<keyword evidence="2" id="KW-0645">Protease</keyword>
<dbReference type="GO" id="GO:0006508">
    <property type="term" value="P:proteolysis"/>
    <property type="evidence" value="ECO:0007669"/>
    <property type="project" value="UniProtKB-KW"/>
</dbReference>
<proteinExistence type="inferred from homology"/>
<comment type="similarity">
    <text evidence="1">Belongs to the peptidase C48 family.</text>
</comment>
<feature type="region of interest" description="Disordered" evidence="4">
    <location>
        <begin position="301"/>
        <end position="329"/>
    </location>
</feature>
<dbReference type="Proteomes" id="UP001567538">
    <property type="component" value="Unassembled WGS sequence"/>
</dbReference>
<organism evidence="6 7">
    <name type="scientific">Salvia divinorum</name>
    <name type="common">Maria pastora</name>
    <name type="synonym">Diviner's sage</name>
    <dbReference type="NCBI Taxonomy" id="28513"/>
    <lineage>
        <taxon>Eukaryota</taxon>
        <taxon>Viridiplantae</taxon>
        <taxon>Streptophyta</taxon>
        <taxon>Embryophyta</taxon>
        <taxon>Tracheophyta</taxon>
        <taxon>Spermatophyta</taxon>
        <taxon>Magnoliopsida</taxon>
        <taxon>eudicotyledons</taxon>
        <taxon>Gunneridae</taxon>
        <taxon>Pentapetalae</taxon>
        <taxon>asterids</taxon>
        <taxon>lamiids</taxon>
        <taxon>Lamiales</taxon>
        <taxon>Lamiaceae</taxon>
        <taxon>Nepetoideae</taxon>
        <taxon>Mentheae</taxon>
        <taxon>Salviinae</taxon>
        <taxon>Salvia</taxon>
        <taxon>Salvia subgen. Calosphace</taxon>
    </lineage>
</organism>
<reference evidence="6 7" key="1">
    <citation type="submission" date="2024-06" db="EMBL/GenBank/DDBJ databases">
        <title>A chromosome level genome sequence of Diviner's sage (Salvia divinorum).</title>
        <authorList>
            <person name="Ford S.A."/>
            <person name="Ro D.-K."/>
            <person name="Ness R.W."/>
            <person name="Phillips M.A."/>
        </authorList>
    </citation>
    <scope>NUCLEOTIDE SEQUENCE [LARGE SCALE GENOMIC DNA]</scope>
    <source>
        <strain evidence="6">SAF-2024a</strain>
        <tissue evidence="6">Leaf</tissue>
    </source>
</reference>
<keyword evidence="7" id="KW-1185">Reference proteome</keyword>
<gene>
    <name evidence="6" type="ORF">AAHA92_22284</name>
</gene>
<feature type="compositionally biased region" description="Basic and acidic residues" evidence="4">
    <location>
        <begin position="452"/>
        <end position="471"/>
    </location>
</feature>
<evidence type="ECO:0000256" key="1">
    <source>
        <dbReference type="ARBA" id="ARBA00005234"/>
    </source>
</evidence>
<dbReference type="Gene3D" id="3.40.395.10">
    <property type="entry name" value="Adenoviral Proteinase, Chain A"/>
    <property type="match status" value="1"/>
</dbReference>
<comment type="caution">
    <text evidence="6">The sequence shown here is derived from an EMBL/GenBank/DDBJ whole genome shotgun (WGS) entry which is preliminary data.</text>
</comment>
<dbReference type="InterPro" id="IPR003653">
    <property type="entry name" value="Peptidase_C48_C"/>
</dbReference>
<feature type="region of interest" description="Disordered" evidence="4">
    <location>
        <begin position="168"/>
        <end position="191"/>
    </location>
</feature>
<keyword evidence="3" id="KW-0378">Hydrolase</keyword>
<dbReference type="SUPFAM" id="SSF54001">
    <property type="entry name" value="Cysteine proteinases"/>
    <property type="match status" value="1"/>
</dbReference>
<evidence type="ECO:0000256" key="3">
    <source>
        <dbReference type="ARBA" id="ARBA00022801"/>
    </source>
</evidence>
<sequence>MDDVAEKFQRGKWLMKPTDVEKVMLKNENGGEMFKKNFLLLVEGALIETSPCGYIKPKIQHIIHEVENFRNINWCAYLLSILAREHETWFKAKSASFNGPITFLVLFYVDRVIHCSRTVHPAYPTYKGWDTENLMERQEAELKVKKFGFGRMDKRYNPNAKPAIIDLTEQENNAKAKEKESEAGSSTRREKKYMNEVMKAAKSMADSLMMLMRVLQDTPPNIRKMDCFKIACDTIRKTIGMKDSKSDEEMNPMDSLSQAMSQEECKNSDWLEGINILLKAAQESKKLENKDEFPSFSLSVDFSEDEDRPTPTFNHGGENDEFDNADSKTVEEAEVEKIDEMKEMENEIVDLSKLVTTESNELNVETEEMENTEVPTKENEVTGNISDQDMEQNKADEIIKNVTDDINSQYDLVDSLICSAIEAMVQMGDDFFKYNVDGQENNIDEDIGNENENEKDSGKGSGEKTNKPEYEVNIPRKEYVIEDVSGKGKQKKKSSSALCSPFNERAVKITARLNQDDREIYYYILTAQDKKECRYMYCDDNIELTKFQMFSMQPQGDVEVDIIKAWAAYLNNMEIFRDKNSTSRLFITIDACIDTVVERNSDWVEEKAQTTFNNHIQAWIEKIMNFDWKKYDMVFFPVYANKHYYLVCFELKVGKMSVIDSYLHFDEQEQIDKYGDALVMLRKFFSSYLSYSGNVKLENAIKKSKIEHLQMSWKTSTNKDDCAIYLMRHMETYMGQKMKDWQPGLPTRGLKSLQILRAKYCTALLTSDFNCNCEIVKEKAKNHLIACSKNGKIDVDALIASWEKY</sequence>
<dbReference type="AlphaFoldDB" id="A0ABD1GN71"/>
<dbReference type="GO" id="GO:0008233">
    <property type="term" value="F:peptidase activity"/>
    <property type="evidence" value="ECO:0007669"/>
    <property type="project" value="UniProtKB-KW"/>
</dbReference>
<feature type="compositionally biased region" description="Basic and acidic residues" evidence="4">
    <location>
        <begin position="172"/>
        <end position="182"/>
    </location>
</feature>
<evidence type="ECO:0000259" key="5">
    <source>
        <dbReference type="PROSITE" id="PS50600"/>
    </source>
</evidence>
<evidence type="ECO:0000313" key="6">
    <source>
        <dbReference type="EMBL" id="KAL1545577.1"/>
    </source>
</evidence>
<accession>A0ABD1GN71</accession>
<dbReference type="PROSITE" id="PS50600">
    <property type="entry name" value="ULP_PROTEASE"/>
    <property type="match status" value="1"/>
</dbReference>
<dbReference type="InterPro" id="IPR038765">
    <property type="entry name" value="Papain-like_cys_pep_sf"/>
</dbReference>
<evidence type="ECO:0000256" key="2">
    <source>
        <dbReference type="ARBA" id="ARBA00022670"/>
    </source>
</evidence>
<protein>
    <recommendedName>
        <fullName evidence="5">Ubiquitin-like protease family profile domain-containing protein</fullName>
    </recommendedName>
</protein>
<dbReference type="PANTHER" id="PTHR34835">
    <property type="entry name" value="OS07G0283600 PROTEIN-RELATED"/>
    <property type="match status" value="1"/>
</dbReference>
<feature type="compositionally biased region" description="Acidic residues" evidence="4">
    <location>
        <begin position="442"/>
        <end position="451"/>
    </location>
</feature>
<dbReference type="EMBL" id="JBEAFC010000008">
    <property type="protein sequence ID" value="KAL1545577.1"/>
    <property type="molecule type" value="Genomic_DNA"/>
</dbReference>